<dbReference type="Pfam" id="PF23466">
    <property type="entry name" value="WWE_4"/>
    <property type="match status" value="1"/>
</dbReference>
<dbReference type="PANTHER" id="PTHR45740">
    <property type="entry name" value="POLY [ADP-RIBOSE] POLYMERASE"/>
    <property type="match status" value="1"/>
</dbReference>
<proteinExistence type="inferred from homology"/>
<evidence type="ECO:0000256" key="6">
    <source>
        <dbReference type="ARBA" id="ARBA00022737"/>
    </source>
</evidence>
<comment type="subcellular location">
    <subcellularLocation>
        <location evidence="2">Cytoplasm</location>
    </subcellularLocation>
    <subcellularLocation>
        <location evidence="1">Nucleus</location>
    </subcellularLocation>
</comment>
<evidence type="ECO:0000256" key="9">
    <source>
        <dbReference type="ARBA" id="ARBA00023242"/>
    </source>
</evidence>
<evidence type="ECO:0000313" key="16">
    <source>
        <dbReference type="Ensembl" id="ENSCCRP00000044776.2"/>
    </source>
</evidence>
<feature type="domain" description="WWE" evidence="14">
    <location>
        <begin position="373"/>
        <end position="460"/>
    </location>
</feature>
<feature type="domain" description="C3H1-type" evidence="13">
    <location>
        <begin position="285"/>
        <end position="313"/>
    </location>
</feature>
<dbReference type="InterPro" id="IPR056226">
    <property type="entry name" value="WH_PARP12"/>
</dbReference>
<dbReference type="Pfam" id="PF02825">
    <property type="entry name" value="WWE"/>
    <property type="match status" value="1"/>
</dbReference>
<evidence type="ECO:0000256" key="8">
    <source>
        <dbReference type="ARBA" id="ARBA00022833"/>
    </source>
</evidence>
<evidence type="ECO:0000256" key="10">
    <source>
        <dbReference type="ARBA" id="ARBA00024347"/>
    </source>
</evidence>
<evidence type="ECO:0000259" key="14">
    <source>
        <dbReference type="PROSITE" id="PS50918"/>
    </source>
</evidence>
<dbReference type="Pfam" id="PF00644">
    <property type="entry name" value="PARP"/>
    <property type="match status" value="1"/>
</dbReference>
<evidence type="ECO:0000313" key="17">
    <source>
        <dbReference type="Proteomes" id="UP001108240"/>
    </source>
</evidence>
<evidence type="ECO:0000256" key="5">
    <source>
        <dbReference type="ARBA" id="ARBA00022723"/>
    </source>
</evidence>
<dbReference type="InterPro" id="IPR004170">
    <property type="entry name" value="WWE_dom"/>
</dbReference>
<evidence type="ECO:0000256" key="3">
    <source>
        <dbReference type="ARBA" id="ARBA00022490"/>
    </source>
</evidence>
<evidence type="ECO:0000256" key="1">
    <source>
        <dbReference type="ARBA" id="ARBA00004123"/>
    </source>
</evidence>
<evidence type="ECO:0000256" key="2">
    <source>
        <dbReference type="ARBA" id="ARBA00004496"/>
    </source>
</evidence>
<dbReference type="InterPro" id="IPR037197">
    <property type="entry name" value="WWE_dom_sf"/>
</dbReference>
<evidence type="ECO:0000256" key="12">
    <source>
        <dbReference type="SAM" id="MobiDB-lite"/>
    </source>
</evidence>
<sequence length="683" mass="78628">PFFFKFHAAEGDKDQHQFRFRFRLNSTKMYVVSRHIFNFICKHEGCSDYGKVERNLRQSFTVADQVLSQVLDDHQRFVIVQDKDSNPRSSMPDADSLILAKTSLRLSKHDKCSGCEDLHLCRYFVCGNCRFGTKCKNSHDLTSAHNSDLLKKHDLHGLASRELFQLLLQNDPSLLPEVCSHYNKGNGEYGSCKYKTSCTNLHLCLHFLQDDCKFGAACKRTHSFDAHAQKILNARGLSQENIRKLLRLYKNKLLIASSAFKKSETVLPEVKGRTRHKSSSSVSEADHNEICLFFIRTGCSFKDKCARFHHHLPYKWQILHKDGITWSDLPNEEEIEKAYCSPANVFSTGHQVVDFMSMTCGVSDVRRLSTASSVTKPPHFILTTEWIWYWRNDKGGWTQYGKGEDPKFVVSVTSEDLEKHYLGDSEKEVSFTSQNHQYILKFKEMCQKNLKHKTERDVRRRPRFVSAQDVKSKIKGESPDSSVSSSVEVPPYWDKGALDNFSYKIVPLQSTSKEYQRVGAMFSRTLSKSVIHSIERVQNLSLWKVFQWQKEQMNKRNGGSAVDQRYLFHGTDESLIAAICEQNFDWRICGSHGTLYGKGSYFARDSSYSDRYAKSRNGKTKKMFVALVLVGNFTRGNNTLLRPPQKPQSQGFYDSCVDNETNPAIFVVFEKFQIYPEYIIEYS</sequence>
<keyword evidence="6" id="KW-0677">Repeat</keyword>
<dbReference type="SMART" id="SM00356">
    <property type="entry name" value="ZnF_C3H1"/>
    <property type="match status" value="3"/>
</dbReference>
<feature type="zinc finger region" description="C3H1-type" evidence="11">
    <location>
        <begin position="203"/>
        <end position="225"/>
    </location>
</feature>
<dbReference type="CDD" id="cd01439">
    <property type="entry name" value="TCCD_inducible_PARP_like"/>
    <property type="match status" value="1"/>
</dbReference>
<evidence type="ECO:0000256" key="11">
    <source>
        <dbReference type="PROSITE-ProRule" id="PRU00723"/>
    </source>
</evidence>
<evidence type="ECO:0000259" key="15">
    <source>
        <dbReference type="PROSITE" id="PS51059"/>
    </source>
</evidence>
<protein>
    <submittedName>
        <fullName evidence="16">Poly (ADP-ribose) polymerase family, member 12a</fullName>
    </submittedName>
</protein>
<dbReference type="SUPFAM" id="SSF56399">
    <property type="entry name" value="ADP-ribosylation"/>
    <property type="match status" value="1"/>
</dbReference>
<accession>A0A8C1CB64</accession>
<feature type="region of interest" description="Disordered" evidence="12">
    <location>
        <begin position="465"/>
        <end position="486"/>
    </location>
</feature>
<dbReference type="OMA" id="EVTFSHQ"/>
<keyword evidence="17" id="KW-1185">Reference proteome</keyword>
<keyword evidence="4" id="KW-0597">Phosphoprotein</keyword>
<reference evidence="16" key="2">
    <citation type="submission" date="2025-09" db="UniProtKB">
        <authorList>
            <consortium name="Ensembl"/>
        </authorList>
    </citation>
    <scope>IDENTIFICATION</scope>
</reference>
<dbReference type="GO" id="GO:0005634">
    <property type="term" value="C:nucleus"/>
    <property type="evidence" value="ECO:0007669"/>
    <property type="project" value="UniProtKB-SubCell"/>
</dbReference>
<dbReference type="Gene3D" id="3.90.228.10">
    <property type="match status" value="1"/>
</dbReference>
<dbReference type="GeneTree" id="ENSGT00940000154649"/>
<feature type="domain" description="PARP catalytic" evidence="15">
    <location>
        <begin position="489"/>
        <end position="683"/>
    </location>
</feature>
<keyword evidence="3" id="KW-0963">Cytoplasm</keyword>
<dbReference type="Gene3D" id="3.30.720.50">
    <property type="match status" value="1"/>
</dbReference>
<dbReference type="Pfam" id="PF24356">
    <property type="entry name" value="WHD_PARP12"/>
    <property type="match status" value="1"/>
</dbReference>
<name>A0A8C1CB64_CYPCA</name>
<dbReference type="GO" id="GO:0005737">
    <property type="term" value="C:cytoplasm"/>
    <property type="evidence" value="ECO:0007669"/>
    <property type="project" value="UniProtKB-SubCell"/>
</dbReference>
<dbReference type="InterPro" id="IPR012317">
    <property type="entry name" value="Poly(ADP-ribose)pol_cat_dom"/>
</dbReference>
<keyword evidence="8 11" id="KW-0862">Zinc</keyword>
<dbReference type="GO" id="GO:0008270">
    <property type="term" value="F:zinc ion binding"/>
    <property type="evidence" value="ECO:0007669"/>
    <property type="project" value="UniProtKB-KW"/>
</dbReference>
<feature type="domain" description="C3H1-type" evidence="13">
    <location>
        <begin position="203"/>
        <end position="225"/>
    </location>
</feature>
<keyword evidence="5 11" id="KW-0479">Metal-binding</keyword>
<dbReference type="AlphaFoldDB" id="A0A8C1CB64"/>
<evidence type="ECO:0000256" key="4">
    <source>
        <dbReference type="ARBA" id="ARBA00022553"/>
    </source>
</evidence>
<dbReference type="Proteomes" id="UP001108240">
    <property type="component" value="Unplaced"/>
</dbReference>
<evidence type="ECO:0000256" key="7">
    <source>
        <dbReference type="ARBA" id="ARBA00022771"/>
    </source>
</evidence>
<evidence type="ECO:0000259" key="13">
    <source>
        <dbReference type="PROSITE" id="PS50103"/>
    </source>
</evidence>
<dbReference type="InterPro" id="IPR051712">
    <property type="entry name" value="ARTD-AVP"/>
</dbReference>
<dbReference type="Ensembl" id="ENSCCRT00000048543.2">
    <property type="protein sequence ID" value="ENSCCRP00000044776.2"/>
    <property type="gene ID" value="ENSCCRG00000023927.2"/>
</dbReference>
<dbReference type="Gene3D" id="3.30.1370.210">
    <property type="match status" value="2"/>
</dbReference>
<dbReference type="PROSITE" id="PS51059">
    <property type="entry name" value="PARP_CATALYTIC"/>
    <property type="match status" value="1"/>
</dbReference>
<dbReference type="SUPFAM" id="SSF117839">
    <property type="entry name" value="WWE domain"/>
    <property type="match status" value="1"/>
</dbReference>
<organism evidence="16 17">
    <name type="scientific">Cyprinus carpio carpio</name>
    <dbReference type="NCBI Taxonomy" id="630221"/>
    <lineage>
        <taxon>Eukaryota</taxon>
        <taxon>Metazoa</taxon>
        <taxon>Chordata</taxon>
        <taxon>Craniata</taxon>
        <taxon>Vertebrata</taxon>
        <taxon>Euteleostomi</taxon>
        <taxon>Actinopterygii</taxon>
        <taxon>Neopterygii</taxon>
        <taxon>Teleostei</taxon>
        <taxon>Ostariophysi</taxon>
        <taxon>Cypriniformes</taxon>
        <taxon>Cyprinidae</taxon>
        <taxon>Cyprininae</taxon>
        <taxon>Cyprinus</taxon>
    </lineage>
</organism>
<keyword evidence="7 11" id="KW-0863">Zinc-finger</keyword>
<feature type="zinc finger region" description="C3H1-type" evidence="11">
    <location>
        <begin position="285"/>
        <end position="313"/>
    </location>
</feature>
<dbReference type="Pfam" id="PF25261">
    <property type="entry name" value="zf-CCCH_PARP12"/>
    <property type="match status" value="1"/>
</dbReference>
<reference evidence="16" key="1">
    <citation type="submission" date="2025-08" db="UniProtKB">
        <authorList>
            <consortium name="Ensembl"/>
        </authorList>
    </citation>
    <scope>IDENTIFICATION</scope>
</reference>
<keyword evidence="9" id="KW-0539">Nucleus</keyword>
<dbReference type="PROSITE" id="PS50918">
    <property type="entry name" value="WWE"/>
    <property type="match status" value="1"/>
</dbReference>
<dbReference type="GO" id="GO:0003950">
    <property type="term" value="F:NAD+ poly-ADP-ribosyltransferase activity"/>
    <property type="evidence" value="ECO:0007669"/>
    <property type="project" value="InterPro"/>
</dbReference>
<dbReference type="PANTHER" id="PTHR45740:SF6">
    <property type="entry name" value="PROTEIN MONO-ADP-RIBOSYLTRANSFERASE PARP12"/>
    <property type="match status" value="1"/>
</dbReference>
<dbReference type="InterPro" id="IPR000571">
    <property type="entry name" value="Znf_CCCH"/>
</dbReference>
<dbReference type="InterPro" id="IPR057602">
    <property type="entry name" value="Zfn-CCCH_PARP12"/>
</dbReference>
<dbReference type="GO" id="GO:1990404">
    <property type="term" value="F:NAD+-protein mono-ADP-ribosyltransferase activity"/>
    <property type="evidence" value="ECO:0007669"/>
    <property type="project" value="TreeGrafter"/>
</dbReference>
<comment type="similarity">
    <text evidence="10">Belongs to the ARTD/PARP family.</text>
</comment>
<feature type="domain" description="C3H1-type" evidence="13">
    <location>
        <begin position="120"/>
        <end position="142"/>
    </location>
</feature>
<feature type="zinc finger region" description="C3H1-type" evidence="11">
    <location>
        <begin position="120"/>
        <end position="142"/>
    </location>
</feature>
<dbReference type="PROSITE" id="PS50103">
    <property type="entry name" value="ZF_C3H1"/>
    <property type="match status" value="3"/>
</dbReference>